<evidence type="ECO:0000313" key="2">
    <source>
        <dbReference type="EMBL" id="CAB1439012.1"/>
    </source>
</evidence>
<dbReference type="EMBL" id="CADEAL010002224">
    <property type="protein sequence ID" value="CAB1439012.1"/>
    <property type="molecule type" value="Genomic_DNA"/>
</dbReference>
<dbReference type="Proteomes" id="UP001153269">
    <property type="component" value="Unassembled WGS sequence"/>
</dbReference>
<dbReference type="AlphaFoldDB" id="A0A9N7UTM1"/>
<comment type="caution">
    <text evidence="2">The sequence shown here is derived from an EMBL/GenBank/DDBJ whole genome shotgun (WGS) entry which is preliminary data.</text>
</comment>
<evidence type="ECO:0000313" key="3">
    <source>
        <dbReference type="Proteomes" id="UP001153269"/>
    </source>
</evidence>
<sequence length="102" mass="10582">MRLGKAVAASALRGFKGINVETPSDSGSDPSCSAHVVPGCAEHAQPSRRITPLPHPPPGTDSHPSSSPLTNPPPQISQPPSFSMLVSQQQEATTAALPHFLL</sequence>
<accession>A0A9N7UTM1</accession>
<keyword evidence="3" id="KW-1185">Reference proteome</keyword>
<feature type="compositionally biased region" description="Polar residues" evidence="1">
    <location>
        <begin position="21"/>
        <end position="31"/>
    </location>
</feature>
<feature type="region of interest" description="Disordered" evidence="1">
    <location>
        <begin position="12"/>
        <end position="102"/>
    </location>
</feature>
<reference evidence="2" key="1">
    <citation type="submission" date="2020-03" db="EMBL/GenBank/DDBJ databases">
        <authorList>
            <person name="Weist P."/>
        </authorList>
    </citation>
    <scope>NUCLEOTIDE SEQUENCE</scope>
</reference>
<organism evidence="2 3">
    <name type="scientific">Pleuronectes platessa</name>
    <name type="common">European plaice</name>
    <dbReference type="NCBI Taxonomy" id="8262"/>
    <lineage>
        <taxon>Eukaryota</taxon>
        <taxon>Metazoa</taxon>
        <taxon>Chordata</taxon>
        <taxon>Craniata</taxon>
        <taxon>Vertebrata</taxon>
        <taxon>Euteleostomi</taxon>
        <taxon>Actinopterygii</taxon>
        <taxon>Neopterygii</taxon>
        <taxon>Teleostei</taxon>
        <taxon>Neoteleostei</taxon>
        <taxon>Acanthomorphata</taxon>
        <taxon>Carangaria</taxon>
        <taxon>Pleuronectiformes</taxon>
        <taxon>Pleuronectoidei</taxon>
        <taxon>Pleuronectidae</taxon>
        <taxon>Pleuronectes</taxon>
    </lineage>
</organism>
<feature type="compositionally biased region" description="Polar residues" evidence="1">
    <location>
        <begin position="84"/>
        <end position="93"/>
    </location>
</feature>
<gene>
    <name evidence="2" type="ORF">PLEPLA_LOCUS26862</name>
</gene>
<proteinExistence type="predicted"/>
<protein>
    <submittedName>
        <fullName evidence="2">Uncharacterized protein</fullName>
    </submittedName>
</protein>
<name>A0A9N7UTM1_PLEPL</name>
<evidence type="ECO:0000256" key="1">
    <source>
        <dbReference type="SAM" id="MobiDB-lite"/>
    </source>
</evidence>